<dbReference type="KEGG" id="hmi:soil367_09460"/>
<sequence>MGLSSQMAAVAHLCPAAMGNCLAAKDNGIVALVRAQDGRDFTMQGTCPSETASLSASKSTDQASRRGMSALRPGASPDGDLLECGGF</sequence>
<organism evidence="2 3">
    <name type="scientific">Hydrocarboniclastica marina</name>
    <dbReference type="NCBI Taxonomy" id="2259620"/>
    <lineage>
        <taxon>Bacteria</taxon>
        <taxon>Pseudomonadati</taxon>
        <taxon>Pseudomonadota</taxon>
        <taxon>Gammaproteobacteria</taxon>
        <taxon>Alteromonadales</taxon>
        <taxon>Alteromonadaceae</taxon>
        <taxon>Hydrocarboniclastica</taxon>
    </lineage>
</organism>
<gene>
    <name evidence="2" type="ORF">soil367_09460</name>
</gene>
<evidence type="ECO:0000313" key="2">
    <source>
        <dbReference type="EMBL" id="QCF26138.1"/>
    </source>
</evidence>
<feature type="region of interest" description="Disordered" evidence="1">
    <location>
        <begin position="46"/>
        <end position="87"/>
    </location>
</feature>
<proteinExistence type="predicted"/>
<keyword evidence="3" id="KW-1185">Reference proteome</keyword>
<dbReference type="Proteomes" id="UP000298049">
    <property type="component" value="Chromosome"/>
</dbReference>
<protein>
    <submittedName>
        <fullName evidence="2">Uncharacterized protein</fullName>
    </submittedName>
</protein>
<reference evidence="2 3" key="1">
    <citation type="submission" date="2018-07" db="EMBL/GenBank/DDBJ databases">
        <title>Marsedoiliclastica nanhaica gen. nov. sp. nov., a novel marine hydrocarbonoclastic bacterium isolated from an in-situ enriched hydrocarbon-degrading consortium in deep-sea sediment.</title>
        <authorList>
            <person name="Dong C."/>
            <person name="Ma T."/>
            <person name="Liu R."/>
            <person name="Shao Z."/>
        </authorList>
    </citation>
    <scope>NUCLEOTIDE SEQUENCE [LARGE SCALE GENOMIC DNA]</scope>
    <source>
        <strain evidence="3">soil36-7</strain>
    </source>
</reference>
<evidence type="ECO:0000313" key="3">
    <source>
        <dbReference type="Proteomes" id="UP000298049"/>
    </source>
</evidence>
<accession>A0A4P7XGK7</accession>
<name>A0A4P7XGK7_9ALTE</name>
<feature type="compositionally biased region" description="Polar residues" evidence="1">
    <location>
        <begin position="46"/>
        <end position="62"/>
    </location>
</feature>
<evidence type="ECO:0000256" key="1">
    <source>
        <dbReference type="SAM" id="MobiDB-lite"/>
    </source>
</evidence>
<dbReference type="EMBL" id="CP031093">
    <property type="protein sequence ID" value="QCF26138.1"/>
    <property type="molecule type" value="Genomic_DNA"/>
</dbReference>
<dbReference type="AlphaFoldDB" id="A0A4P7XGK7"/>